<feature type="region of interest" description="Disordered" evidence="1">
    <location>
        <begin position="1"/>
        <end position="84"/>
    </location>
</feature>
<name>A0AB38ZPD3_9ADEN</name>
<dbReference type="EMBL" id="OR096706">
    <property type="protein sequence ID" value="XBY87770.1"/>
    <property type="molecule type" value="Genomic_DNA"/>
</dbReference>
<reference evidence="2" key="1">
    <citation type="submission" date="2023-06" db="EMBL/GenBank/DDBJ databases">
        <title>Identification of a novel pathogenic adenovirus species in African Grey Parrot unveils distinct lineage within aviadenoviruses.</title>
        <authorList>
            <person name="Das T."/>
            <person name="Raidal S."/>
            <person name="Das S."/>
        </authorList>
    </citation>
    <scope>NUCLEOTIDE SEQUENCE</scope>
    <source>
        <strain evidence="2">CS23-0540</strain>
    </source>
</reference>
<evidence type="ECO:0000256" key="1">
    <source>
        <dbReference type="SAM" id="MobiDB-lite"/>
    </source>
</evidence>
<feature type="compositionally biased region" description="Basic and acidic residues" evidence="1">
    <location>
        <begin position="1"/>
        <end position="12"/>
    </location>
</feature>
<organism evidence="2">
    <name type="scientific">Psittacine aviadenovirus B</name>
    <dbReference type="NCBI Taxonomy" id="2169709"/>
    <lineage>
        <taxon>Viruses</taxon>
        <taxon>Varidnaviria</taxon>
        <taxon>Bamfordvirae</taxon>
        <taxon>Preplasmiviricota</taxon>
        <taxon>Polisuviricotina</taxon>
        <taxon>Pharingeaviricetes</taxon>
        <taxon>Rowavirales</taxon>
        <taxon>Adenoviridae</taxon>
        <taxon>Aviadenovirus</taxon>
        <taxon>Aviadenovirus rubri</taxon>
    </lineage>
</organism>
<evidence type="ECO:0000313" key="2">
    <source>
        <dbReference type="EMBL" id="XBY87770.1"/>
    </source>
</evidence>
<sequence>MAQNMLREKVTVTEEDAPPLSPPPTPSGDIDGESLGSQDSVSEISEEEEEEYQTPPLPPKPKKRRQSSYGKSGERPAARKPRGNYRSWSRYRVSICEALRDAVFDKTKAAQILKRESGLYVPPAILAYYQKKLTDSFSPLLSSERSQSD</sequence>
<accession>A0AB38ZPD3</accession>
<proteinExistence type="predicted"/>
<protein>
    <submittedName>
        <fullName evidence="2">Encapsidation protein 22K</fullName>
    </submittedName>
</protein>